<dbReference type="InterPro" id="IPR037066">
    <property type="entry name" value="Plug_dom_sf"/>
</dbReference>
<keyword evidence="5 9" id="KW-0798">TonB box</keyword>
<evidence type="ECO:0000313" key="13">
    <source>
        <dbReference type="Proteomes" id="UP001589813"/>
    </source>
</evidence>
<evidence type="ECO:0000259" key="10">
    <source>
        <dbReference type="Pfam" id="PF00593"/>
    </source>
</evidence>
<organism evidence="12 13">
    <name type="scientific">Rheinheimera tilapiae</name>
    <dbReference type="NCBI Taxonomy" id="875043"/>
    <lineage>
        <taxon>Bacteria</taxon>
        <taxon>Pseudomonadati</taxon>
        <taxon>Pseudomonadota</taxon>
        <taxon>Gammaproteobacteria</taxon>
        <taxon>Chromatiales</taxon>
        <taxon>Chromatiaceae</taxon>
        <taxon>Rheinheimera</taxon>
    </lineage>
</organism>
<dbReference type="Pfam" id="PF07715">
    <property type="entry name" value="Plug"/>
    <property type="match status" value="1"/>
</dbReference>
<proteinExistence type="inferred from homology"/>
<keyword evidence="2 8" id="KW-0813">Transport</keyword>
<comment type="subcellular location">
    <subcellularLocation>
        <location evidence="1 8">Cell outer membrane</location>
        <topology evidence="1 8">Multi-pass membrane protein</topology>
    </subcellularLocation>
</comment>
<accession>A0ABV6BIY1</accession>
<sequence length="659" mass="72611">MLLWLPLSGAVLAGPVADPLEHLTISATALPVSWLATPAAVSFRQFDEVIPAQDALKLLQGMAGVQADLRSNLAQDSRLSIRGFGSRSSFGVRGVRMLLDGIPLTTPDGQTQPGALFAADLASVEVLKGPFAALYGNAAGGVIAWQSKPAEPGLLAISHQQSADHRQQSLRADGAFGTVMLQQLDHQGTRPHNRASRQQALWKQQFQLTDSVKLNARIDFSRDPRLDDPGALTLSEWQQNPNQTSALASRFDSHKTTLQRQAGISLQSSHWQLSSYLTSRQITQFLTQTGEAITSSGGVVDLSRDMFGLQWQQQDRWQDLSWQWSLSHEQSRDDRLGYVNQFGRQGALRRDDVSTSRSQDVALRLSYDASDALTLHGGARLAWLRFESMDRFIVPGNPDDSGAKQDQGRAHALGFRYALNEHWAWHAATGRGFESPTLTEMAYQRGQSGLNLALQSAQNRQWDTGLKWQQYSTAGLSQAQLDLFYLTSERELVVDSSSGGRTVFKNAAGTRRQGAEFSLQQHLGQSWQLAYSLTWLDATYSNAAAGQQLPGVAAQQQQLQLSFEPGSGWYAALRYRRLSRVAADDLNQQFAPAYGLLDVDTGWQGQHGVLDWRLHLSAENLTDQRYIGAVVVNQASGRSLEPGVPRQLSAGMQVRFQVF</sequence>
<evidence type="ECO:0000256" key="6">
    <source>
        <dbReference type="ARBA" id="ARBA00023136"/>
    </source>
</evidence>
<reference evidence="12 13" key="1">
    <citation type="submission" date="2024-09" db="EMBL/GenBank/DDBJ databases">
        <authorList>
            <person name="Sun Q."/>
            <person name="Mori K."/>
        </authorList>
    </citation>
    <scope>NUCLEOTIDE SEQUENCE [LARGE SCALE GENOMIC DNA]</scope>
    <source>
        <strain evidence="12 13">KCTC 23315</strain>
    </source>
</reference>
<evidence type="ECO:0000259" key="11">
    <source>
        <dbReference type="Pfam" id="PF07715"/>
    </source>
</evidence>
<dbReference type="PANTHER" id="PTHR30069">
    <property type="entry name" value="TONB-DEPENDENT OUTER MEMBRANE RECEPTOR"/>
    <property type="match status" value="1"/>
</dbReference>
<dbReference type="PANTHER" id="PTHR30069:SF28">
    <property type="entry name" value="TONB-DEPENDENT RECEPTOR YNCD-RELATED"/>
    <property type="match status" value="1"/>
</dbReference>
<dbReference type="SUPFAM" id="SSF56935">
    <property type="entry name" value="Porins"/>
    <property type="match status" value="1"/>
</dbReference>
<gene>
    <name evidence="12" type="ORF">ACFFJP_17075</name>
</gene>
<name>A0ABV6BIY1_9GAMM</name>
<keyword evidence="3 8" id="KW-1134">Transmembrane beta strand</keyword>
<feature type="domain" description="TonB-dependent receptor-like beta-barrel" evidence="10">
    <location>
        <begin position="207"/>
        <end position="621"/>
    </location>
</feature>
<evidence type="ECO:0000313" key="12">
    <source>
        <dbReference type="EMBL" id="MFC0050017.1"/>
    </source>
</evidence>
<protein>
    <submittedName>
        <fullName evidence="12">TonB-dependent receptor family protein</fullName>
    </submittedName>
</protein>
<keyword evidence="6 8" id="KW-0472">Membrane</keyword>
<keyword evidence="13" id="KW-1185">Reference proteome</keyword>
<evidence type="ECO:0000256" key="5">
    <source>
        <dbReference type="ARBA" id="ARBA00023077"/>
    </source>
</evidence>
<dbReference type="InterPro" id="IPR012910">
    <property type="entry name" value="Plug_dom"/>
</dbReference>
<evidence type="ECO:0000256" key="4">
    <source>
        <dbReference type="ARBA" id="ARBA00022692"/>
    </source>
</evidence>
<dbReference type="Pfam" id="PF00593">
    <property type="entry name" value="TonB_dep_Rec_b-barrel"/>
    <property type="match status" value="1"/>
</dbReference>
<evidence type="ECO:0000256" key="8">
    <source>
        <dbReference type="PROSITE-ProRule" id="PRU01360"/>
    </source>
</evidence>
<dbReference type="EMBL" id="JBHLXP010000005">
    <property type="protein sequence ID" value="MFC0050017.1"/>
    <property type="molecule type" value="Genomic_DNA"/>
</dbReference>
<dbReference type="InterPro" id="IPR036942">
    <property type="entry name" value="Beta-barrel_TonB_sf"/>
</dbReference>
<keyword evidence="12" id="KW-0675">Receptor</keyword>
<dbReference type="Gene3D" id="2.170.130.10">
    <property type="entry name" value="TonB-dependent receptor, plug domain"/>
    <property type="match status" value="1"/>
</dbReference>
<dbReference type="InterPro" id="IPR000531">
    <property type="entry name" value="Beta-barrel_TonB"/>
</dbReference>
<keyword evidence="7 8" id="KW-0998">Cell outer membrane</keyword>
<dbReference type="Proteomes" id="UP001589813">
    <property type="component" value="Unassembled WGS sequence"/>
</dbReference>
<comment type="caution">
    <text evidence="12">The sequence shown here is derived from an EMBL/GenBank/DDBJ whole genome shotgun (WGS) entry which is preliminary data.</text>
</comment>
<evidence type="ECO:0000256" key="9">
    <source>
        <dbReference type="RuleBase" id="RU003357"/>
    </source>
</evidence>
<dbReference type="PROSITE" id="PS52016">
    <property type="entry name" value="TONB_DEPENDENT_REC_3"/>
    <property type="match status" value="1"/>
</dbReference>
<evidence type="ECO:0000256" key="2">
    <source>
        <dbReference type="ARBA" id="ARBA00022448"/>
    </source>
</evidence>
<evidence type="ECO:0000256" key="3">
    <source>
        <dbReference type="ARBA" id="ARBA00022452"/>
    </source>
</evidence>
<keyword evidence="4 8" id="KW-0812">Transmembrane</keyword>
<dbReference type="Gene3D" id="2.40.170.20">
    <property type="entry name" value="TonB-dependent receptor, beta-barrel domain"/>
    <property type="match status" value="1"/>
</dbReference>
<feature type="domain" description="TonB-dependent receptor plug" evidence="11">
    <location>
        <begin position="45"/>
        <end position="142"/>
    </location>
</feature>
<dbReference type="InterPro" id="IPR039426">
    <property type="entry name" value="TonB-dep_rcpt-like"/>
</dbReference>
<evidence type="ECO:0000256" key="7">
    <source>
        <dbReference type="ARBA" id="ARBA00023237"/>
    </source>
</evidence>
<comment type="similarity">
    <text evidence="8 9">Belongs to the TonB-dependent receptor family.</text>
</comment>
<dbReference type="RefSeq" id="WP_377246995.1">
    <property type="nucleotide sequence ID" value="NZ_JBHLXP010000005.1"/>
</dbReference>
<evidence type="ECO:0000256" key="1">
    <source>
        <dbReference type="ARBA" id="ARBA00004571"/>
    </source>
</evidence>